<proteinExistence type="predicted"/>
<name>A0ABS8SY81_DATST</name>
<sequence>MLLHQKIANQIWSFDLSDNGISGVVNGEIRSTHPSIRYRLEKDLRSIILCIQIAMTERERERESTEIMEILKEEKKAARLDKLEVRVKHLEWSASVIEMTSLRAELNQTKAKVKELQEREILILDTIIEPSTADLRADMSIVNLVVDTTLPRGTKKQLMDESDEIDEDALG</sequence>
<protein>
    <submittedName>
        <fullName evidence="1">Uncharacterized protein</fullName>
    </submittedName>
</protein>
<dbReference type="EMBL" id="JACEIK010000912">
    <property type="protein sequence ID" value="MCD7463770.1"/>
    <property type="molecule type" value="Genomic_DNA"/>
</dbReference>
<keyword evidence="2" id="KW-1185">Reference proteome</keyword>
<evidence type="ECO:0000313" key="2">
    <source>
        <dbReference type="Proteomes" id="UP000823775"/>
    </source>
</evidence>
<organism evidence="1 2">
    <name type="scientific">Datura stramonium</name>
    <name type="common">Jimsonweed</name>
    <name type="synonym">Common thornapple</name>
    <dbReference type="NCBI Taxonomy" id="4076"/>
    <lineage>
        <taxon>Eukaryota</taxon>
        <taxon>Viridiplantae</taxon>
        <taxon>Streptophyta</taxon>
        <taxon>Embryophyta</taxon>
        <taxon>Tracheophyta</taxon>
        <taxon>Spermatophyta</taxon>
        <taxon>Magnoliopsida</taxon>
        <taxon>eudicotyledons</taxon>
        <taxon>Gunneridae</taxon>
        <taxon>Pentapetalae</taxon>
        <taxon>asterids</taxon>
        <taxon>lamiids</taxon>
        <taxon>Solanales</taxon>
        <taxon>Solanaceae</taxon>
        <taxon>Solanoideae</taxon>
        <taxon>Datureae</taxon>
        <taxon>Datura</taxon>
    </lineage>
</organism>
<comment type="caution">
    <text evidence="1">The sequence shown here is derived from an EMBL/GenBank/DDBJ whole genome shotgun (WGS) entry which is preliminary data.</text>
</comment>
<accession>A0ABS8SY81</accession>
<dbReference type="Proteomes" id="UP000823775">
    <property type="component" value="Unassembled WGS sequence"/>
</dbReference>
<evidence type="ECO:0000313" key="1">
    <source>
        <dbReference type="EMBL" id="MCD7463770.1"/>
    </source>
</evidence>
<reference evidence="1 2" key="1">
    <citation type="journal article" date="2021" name="BMC Genomics">
        <title>Datura genome reveals duplications of psychoactive alkaloid biosynthetic genes and high mutation rate following tissue culture.</title>
        <authorList>
            <person name="Rajewski A."/>
            <person name="Carter-House D."/>
            <person name="Stajich J."/>
            <person name="Litt A."/>
        </authorList>
    </citation>
    <scope>NUCLEOTIDE SEQUENCE [LARGE SCALE GENOMIC DNA]</scope>
    <source>
        <strain evidence="1">AR-01</strain>
    </source>
</reference>
<gene>
    <name evidence="1" type="ORF">HAX54_051350</name>
</gene>